<dbReference type="AlphaFoldDB" id="A0A9X7Z6I2"/>
<dbReference type="Pfam" id="PF01557">
    <property type="entry name" value="FAA_hydrolase"/>
    <property type="match status" value="1"/>
</dbReference>
<dbReference type="GO" id="GO:0016787">
    <property type="term" value="F:hydrolase activity"/>
    <property type="evidence" value="ECO:0007669"/>
    <property type="project" value="UniProtKB-KW"/>
</dbReference>
<proteinExistence type="predicted"/>
<keyword evidence="2" id="KW-0378">Hydrolase</keyword>
<dbReference type="Proteomes" id="UP000663505">
    <property type="component" value="Chromosome"/>
</dbReference>
<dbReference type="SUPFAM" id="SSF56529">
    <property type="entry name" value="FAH"/>
    <property type="match status" value="1"/>
</dbReference>
<dbReference type="InterPro" id="IPR011234">
    <property type="entry name" value="Fumarylacetoacetase-like_C"/>
</dbReference>
<evidence type="ECO:0000313" key="2">
    <source>
        <dbReference type="EMBL" id="QSO46396.1"/>
    </source>
</evidence>
<dbReference type="PANTHER" id="PTHR43211:SF1">
    <property type="entry name" value="BLL6422 PROTEIN"/>
    <property type="match status" value="1"/>
</dbReference>
<dbReference type="InterPro" id="IPR036663">
    <property type="entry name" value="Fumarylacetoacetase_C_sf"/>
</dbReference>
<reference evidence="2 3" key="1">
    <citation type="submission" date="2021-02" db="EMBL/GenBank/DDBJ databases">
        <title>Alicyclobacillus curvatus sp. nov. and Alicyclobacillus mengziensis sp. nov., two acidophilic bacteria isolated from acid mine drainage.</title>
        <authorList>
            <person name="Huang Y."/>
        </authorList>
    </citation>
    <scope>NUCLEOTIDE SEQUENCE [LARGE SCALE GENOMIC DNA]</scope>
    <source>
        <strain evidence="2 3">S30H14</strain>
    </source>
</reference>
<feature type="domain" description="Fumarylacetoacetase-like C-terminal" evidence="1">
    <location>
        <begin position="102"/>
        <end position="342"/>
    </location>
</feature>
<name>A0A9X7Z6I2_9BACL</name>
<evidence type="ECO:0000313" key="3">
    <source>
        <dbReference type="Proteomes" id="UP000663505"/>
    </source>
</evidence>
<gene>
    <name evidence="2" type="ORF">JZ786_18205</name>
</gene>
<accession>A0A9X7Z6I2</accession>
<sequence length="344" mass="38054">MRFCTFRVPDGRVRAGWLQDDTLVVDMHVVSQGQLPPTMMEFLKDAEANLKMARALADSLQGSLSGNMSSQASSDGHGTGQNGVYLLPEIQLLPPLPRPSSIRDFYAFEAHVKTARKNRGLEMVPQWYEFPAFYFSNHQAVLGPEAQVDIPPGCRWFDYELEIACVIGREGQNIPSEEAHAYIFAYTIMNDWSARDVQREEMKVGLGPAKGKDFATSLGPWLVTPDELERFGASRDEDTDSPLNVGEEVTSRFGKRYNLSMTASVNGMVLSRGNYRDVYFAFEEMIAHASRGVTLYPGDVIGSGTVGTGCILELGPTVHRWLEPGDVVELHIDGLGTLRNTVKG</sequence>
<dbReference type="RefSeq" id="WP_206655765.1">
    <property type="nucleotide sequence ID" value="NZ_CP071182.1"/>
</dbReference>
<dbReference type="PANTHER" id="PTHR43211">
    <property type="entry name" value="FUMARYLACETOACETATE HYDROLASE"/>
    <property type="match status" value="1"/>
</dbReference>
<protein>
    <submittedName>
        <fullName evidence="2">Fumarylacetoacetate hydrolase family protein</fullName>
    </submittedName>
</protein>
<dbReference type="Gene3D" id="3.90.850.10">
    <property type="entry name" value="Fumarylacetoacetase-like, C-terminal domain"/>
    <property type="match status" value="1"/>
</dbReference>
<keyword evidence="3" id="KW-1185">Reference proteome</keyword>
<dbReference type="EMBL" id="CP071182">
    <property type="protein sequence ID" value="QSO46396.1"/>
    <property type="molecule type" value="Genomic_DNA"/>
</dbReference>
<evidence type="ECO:0000259" key="1">
    <source>
        <dbReference type="Pfam" id="PF01557"/>
    </source>
</evidence>
<dbReference type="KEGG" id="afx:JZ786_18205"/>
<organism evidence="2 3">
    <name type="scientific">Alicyclobacillus mengziensis</name>
    <dbReference type="NCBI Taxonomy" id="2931921"/>
    <lineage>
        <taxon>Bacteria</taxon>
        <taxon>Bacillati</taxon>
        <taxon>Bacillota</taxon>
        <taxon>Bacilli</taxon>
        <taxon>Bacillales</taxon>
        <taxon>Alicyclobacillaceae</taxon>
        <taxon>Alicyclobacillus</taxon>
    </lineage>
</organism>